<name>W3XJ86_PESFW</name>
<dbReference type="OrthoDB" id="2288928at2759"/>
<dbReference type="STRING" id="1229662.W3XJ86"/>
<sequence length="645" mass="73533">MENHQSFNYPGNPLKLEDSFRVLALEPGQGRDPVKVRLLDCLLSDHPNYEAVSYAWGDLSLTADILVSHDGDEAHYQPVPATTNCQAALKGLRYSDRERLLWIDAICINQGSVKERNHQVQMMSKIYARASRVVVYLGEHTDGSDLVMDWIVQSAEAPDYGEPGAHEPPAPPKEALAALLGRPWFHRVWVLQEISFASDCIVLCGDRAVAWSTFQQIRRTIVDAGTFVKIPYSLGFSDRKESFRYATYGFIPQARQLLNMLRSSRHCKATDPRDKIYAILPLLKRQHQRVLSALNRRLQDPSDESIKHVNADVIRQVLIVRPDYNATAAEVFTQIAKDLMQELGAGIVLREVITPCHVPGLPSWVPDWSVDWPHGKDRYRSIIDRQDDYPLYELRKTSQDSWWITDYSLPEGRPSCQLHLEAFFIGTILHLGPVCDLDKNFFPLFQWWDLAKDREHPEEALRLARQSPVSERAKNFWGALCLEETWVRRVVPLIIEMAGRYAQSSPDNPDREVSLLSFREAMFEWPYDSNTIRAKELLNACDGRRFFLTDSGCMGLIAGNLDAKIGDMLFSGQKWNRPFILRMIGILDETDHGERMVNIPGVSPGQDREAVRVFSVQGKASIGTQWVEDHAKTVFAEKTEHIILR</sequence>
<keyword evidence="3" id="KW-1185">Reference proteome</keyword>
<dbReference type="EMBL" id="KI912110">
    <property type="protein sequence ID" value="ETS86089.1"/>
    <property type="molecule type" value="Genomic_DNA"/>
</dbReference>
<dbReference type="Proteomes" id="UP000030651">
    <property type="component" value="Unassembled WGS sequence"/>
</dbReference>
<reference evidence="3" key="1">
    <citation type="journal article" date="2015" name="BMC Genomics">
        <title>Genomic and transcriptomic analysis of the endophytic fungus Pestalotiopsis fici reveals its lifestyle and high potential for synthesis of natural products.</title>
        <authorList>
            <person name="Wang X."/>
            <person name="Zhang X."/>
            <person name="Liu L."/>
            <person name="Xiang M."/>
            <person name="Wang W."/>
            <person name="Sun X."/>
            <person name="Che Y."/>
            <person name="Guo L."/>
            <person name="Liu G."/>
            <person name="Guo L."/>
            <person name="Wang C."/>
            <person name="Yin W.B."/>
            <person name="Stadler M."/>
            <person name="Zhang X."/>
            <person name="Liu X."/>
        </authorList>
    </citation>
    <scope>NUCLEOTIDE SEQUENCE [LARGE SCALE GENOMIC DNA]</scope>
    <source>
        <strain evidence="3">W106-1 / CGMCC3.15140</strain>
    </source>
</reference>
<feature type="domain" description="Heterokaryon incompatibility" evidence="1">
    <location>
        <begin position="49"/>
        <end position="193"/>
    </location>
</feature>
<dbReference type="InterPro" id="IPR010730">
    <property type="entry name" value="HET"/>
</dbReference>
<dbReference type="PANTHER" id="PTHR24148:SF73">
    <property type="entry name" value="HET DOMAIN PROTEIN (AFU_ORTHOLOGUE AFUA_8G01020)"/>
    <property type="match status" value="1"/>
</dbReference>
<dbReference type="Pfam" id="PF06985">
    <property type="entry name" value="HET"/>
    <property type="match status" value="1"/>
</dbReference>
<evidence type="ECO:0000313" key="3">
    <source>
        <dbReference type="Proteomes" id="UP000030651"/>
    </source>
</evidence>
<dbReference type="InParanoid" id="W3XJ86"/>
<evidence type="ECO:0000259" key="1">
    <source>
        <dbReference type="Pfam" id="PF06985"/>
    </source>
</evidence>
<dbReference type="PANTHER" id="PTHR24148">
    <property type="entry name" value="ANKYRIN REPEAT DOMAIN-CONTAINING PROTEIN 39 HOMOLOG-RELATED"/>
    <property type="match status" value="1"/>
</dbReference>
<organism evidence="2 3">
    <name type="scientific">Pestalotiopsis fici (strain W106-1 / CGMCC3.15140)</name>
    <dbReference type="NCBI Taxonomy" id="1229662"/>
    <lineage>
        <taxon>Eukaryota</taxon>
        <taxon>Fungi</taxon>
        <taxon>Dikarya</taxon>
        <taxon>Ascomycota</taxon>
        <taxon>Pezizomycotina</taxon>
        <taxon>Sordariomycetes</taxon>
        <taxon>Xylariomycetidae</taxon>
        <taxon>Amphisphaeriales</taxon>
        <taxon>Sporocadaceae</taxon>
        <taxon>Pestalotiopsis</taxon>
    </lineage>
</organism>
<dbReference type="GeneID" id="19269127"/>
<accession>W3XJ86</accession>
<proteinExistence type="predicted"/>
<protein>
    <recommendedName>
        <fullName evidence="1">Heterokaryon incompatibility domain-containing protein</fullName>
    </recommendedName>
</protein>
<dbReference type="AlphaFoldDB" id="W3XJ86"/>
<evidence type="ECO:0000313" key="2">
    <source>
        <dbReference type="EMBL" id="ETS86089.1"/>
    </source>
</evidence>
<gene>
    <name evidence="2" type="ORF">PFICI_04114</name>
</gene>
<dbReference type="InterPro" id="IPR052895">
    <property type="entry name" value="HetReg/Transcr_Mod"/>
</dbReference>
<dbReference type="HOGENOM" id="CLU_004184_7_4_1"/>
<dbReference type="eggNOG" id="ENOG502SNPI">
    <property type="taxonomic scope" value="Eukaryota"/>
</dbReference>
<dbReference type="RefSeq" id="XP_007830886.1">
    <property type="nucleotide sequence ID" value="XM_007832695.1"/>
</dbReference>
<dbReference type="OMA" id="EEAHEWD"/>
<dbReference type="KEGG" id="pfy:PFICI_04114"/>